<dbReference type="Proteomes" id="UP000016932">
    <property type="component" value="Unassembled WGS sequence"/>
</dbReference>
<gene>
    <name evidence="1" type="ORF">MYCFIDRAFT_210964</name>
</gene>
<accession>M3AJJ4</accession>
<dbReference type="GeneID" id="19337260"/>
<dbReference type="AlphaFoldDB" id="M3AJJ4"/>
<dbReference type="KEGG" id="pfj:MYCFIDRAFT_210964"/>
<dbReference type="RefSeq" id="XP_007925340.1">
    <property type="nucleotide sequence ID" value="XM_007927149.1"/>
</dbReference>
<dbReference type="EMBL" id="KB446557">
    <property type="protein sequence ID" value="EME84736.1"/>
    <property type="molecule type" value="Genomic_DNA"/>
</dbReference>
<protein>
    <submittedName>
        <fullName evidence="1">Uncharacterized protein</fullName>
    </submittedName>
</protein>
<keyword evidence="2" id="KW-1185">Reference proteome</keyword>
<reference evidence="1 2" key="1">
    <citation type="journal article" date="2012" name="PLoS Pathog.">
        <title>Diverse lifestyles and strategies of plant pathogenesis encoded in the genomes of eighteen Dothideomycetes fungi.</title>
        <authorList>
            <person name="Ohm R.A."/>
            <person name="Feau N."/>
            <person name="Henrissat B."/>
            <person name="Schoch C.L."/>
            <person name="Horwitz B.A."/>
            <person name="Barry K.W."/>
            <person name="Condon B.J."/>
            <person name="Copeland A.C."/>
            <person name="Dhillon B."/>
            <person name="Glaser F."/>
            <person name="Hesse C.N."/>
            <person name="Kosti I."/>
            <person name="LaButti K."/>
            <person name="Lindquist E.A."/>
            <person name="Lucas S."/>
            <person name="Salamov A.A."/>
            <person name="Bradshaw R.E."/>
            <person name="Ciuffetti L."/>
            <person name="Hamelin R.C."/>
            <person name="Kema G.H.J."/>
            <person name="Lawrence C."/>
            <person name="Scott J.A."/>
            <person name="Spatafora J.W."/>
            <person name="Turgeon B.G."/>
            <person name="de Wit P.J.G.M."/>
            <person name="Zhong S."/>
            <person name="Goodwin S.B."/>
            <person name="Grigoriev I.V."/>
        </authorList>
    </citation>
    <scope>NUCLEOTIDE SEQUENCE [LARGE SCALE GENOMIC DNA]</scope>
    <source>
        <strain evidence="1 2">CIRAD86</strain>
    </source>
</reference>
<proteinExistence type="predicted"/>
<evidence type="ECO:0000313" key="2">
    <source>
        <dbReference type="Proteomes" id="UP000016932"/>
    </source>
</evidence>
<dbReference type="VEuPathDB" id="FungiDB:MYCFIDRAFT_210964"/>
<name>M3AJJ4_PSEFD</name>
<sequence length="94" mass="11163">MLRLGRTWTRHRHSLRRRPATTPYHLASTATHGWAGFYTAESRLRWASDWLLTRPATARLRCHALSWRALVHVEHQISWRLSMLLKPARRAQEK</sequence>
<organism evidence="1 2">
    <name type="scientific">Pseudocercospora fijiensis (strain CIRAD86)</name>
    <name type="common">Black leaf streak disease fungus</name>
    <name type="synonym">Mycosphaerella fijiensis</name>
    <dbReference type="NCBI Taxonomy" id="383855"/>
    <lineage>
        <taxon>Eukaryota</taxon>
        <taxon>Fungi</taxon>
        <taxon>Dikarya</taxon>
        <taxon>Ascomycota</taxon>
        <taxon>Pezizomycotina</taxon>
        <taxon>Dothideomycetes</taxon>
        <taxon>Dothideomycetidae</taxon>
        <taxon>Mycosphaerellales</taxon>
        <taxon>Mycosphaerellaceae</taxon>
        <taxon>Pseudocercospora</taxon>
    </lineage>
</organism>
<evidence type="ECO:0000313" key="1">
    <source>
        <dbReference type="EMBL" id="EME84736.1"/>
    </source>
</evidence>
<dbReference type="HOGENOM" id="CLU_2387112_0_0_1"/>